<dbReference type="EMBL" id="CP017755">
    <property type="protein sequence ID" value="AOZ10624.1"/>
    <property type="molecule type" value="Genomic_DNA"/>
</dbReference>
<proteinExistence type="predicted"/>
<name>A0ABM6FFC8_9BURK</name>
<evidence type="ECO:0000313" key="2">
    <source>
        <dbReference type="Proteomes" id="UP000177515"/>
    </source>
</evidence>
<reference evidence="1 2" key="1">
    <citation type="submission" date="2016-10" db="EMBL/GenBank/DDBJ databases">
        <title>Complete genome sequences of three Cupriavidus strains isolated from various Malaysian environments.</title>
        <authorList>
            <person name="Abdullah A.A.-A."/>
            <person name="Shafie N.A.H."/>
            <person name="Lau N.S."/>
        </authorList>
    </citation>
    <scope>NUCLEOTIDE SEQUENCE [LARGE SCALE GENOMIC DNA]</scope>
    <source>
        <strain evidence="1 2">USMAA1020</strain>
    </source>
</reference>
<protein>
    <submittedName>
        <fullName evidence="1">Uncharacterized protein</fullName>
    </submittedName>
</protein>
<gene>
    <name evidence="1" type="ORF">BKK80_34380</name>
</gene>
<dbReference type="Proteomes" id="UP000177515">
    <property type="component" value="Chromosome 2"/>
</dbReference>
<dbReference type="RefSeq" id="WP_071073138.1">
    <property type="nucleotide sequence ID" value="NZ_CP017755.1"/>
</dbReference>
<sequence>MNAKQRLTVQSTSGVLHVVAIWQGLAPYNDKIGGVSAHVDAERGTESLSIDVVDMCEHRLMRVAALLSHSRLPMTAIVEPVWPSGQALAPLPEAEAEAKAKADGG</sequence>
<accession>A0ABM6FFC8</accession>
<organism evidence="1 2">
    <name type="scientific">Cupriavidus malaysiensis</name>
    <dbReference type="NCBI Taxonomy" id="367825"/>
    <lineage>
        <taxon>Bacteria</taxon>
        <taxon>Pseudomonadati</taxon>
        <taxon>Pseudomonadota</taxon>
        <taxon>Betaproteobacteria</taxon>
        <taxon>Burkholderiales</taxon>
        <taxon>Burkholderiaceae</taxon>
        <taxon>Cupriavidus</taxon>
    </lineage>
</organism>
<evidence type="ECO:0000313" key="1">
    <source>
        <dbReference type="EMBL" id="AOZ10624.1"/>
    </source>
</evidence>
<keyword evidence="2" id="KW-1185">Reference proteome</keyword>